<feature type="region of interest" description="Disordered" evidence="1">
    <location>
        <begin position="1"/>
        <end position="79"/>
    </location>
</feature>
<reference evidence="2" key="1">
    <citation type="journal article" date="2019" name="bioRxiv">
        <title>The Genome of the Zebra Mussel, Dreissena polymorpha: A Resource for Invasive Species Research.</title>
        <authorList>
            <person name="McCartney M.A."/>
            <person name="Auch B."/>
            <person name="Kono T."/>
            <person name="Mallez S."/>
            <person name="Zhang Y."/>
            <person name="Obille A."/>
            <person name="Becker A."/>
            <person name="Abrahante J.E."/>
            <person name="Garbe J."/>
            <person name="Badalamenti J.P."/>
            <person name="Herman A."/>
            <person name="Mangelson H."/>
            <person name="Liachko I."/>
            <person name="Sullivan S."/>
            <person name="Sone E.D."/>
            <person name="Koren S."/>
            <person name="Silverstein K.A.T."/>
            <person name="Beckman K.B."/>
            <person name="Gohl D.M."/>
        </authorList>
    </citation>
    <scope>NUCLEOTIDE SEQUENCE</scope>
    <source>
        <strain evidence="2">Duluth1</strain>
        <tissue evidence="2">Whole animal</tissue>
    </source>
</reference>
<dbReference type="EMBL" id="JAIWYP010000003">
    <property type="protein sequence ID" value="KAH3854968.1"/>
    <property type="molecule type" value="Genomic_DNA"/>
</dbReference>
<protein>
    <submittedName>
        <fullName evidence="2">Uncharacterized protein</fullName>
    </submittedName>
</protein>
<organism evidence="2 3">
    <name type="scientific">Dreissena polymorpha</name>
    <name type="common">Zebra mussel</name>
    <name type="synonym">Mytilus polymorpha</name>
    <dbReference type="NCBI Taxonomy" id="45954"/>
    <lineage>
        <taxon>Eukaryota</taxon>
        <taxon>Metazoa</taxon>
        <taxon>Spiralia</taxon>
        <taxon>Lophotrochozoa</taxon>
        <taxon>Mollusca</taxon>
        <taxon>Bivalvia</taxon>
        <taxon>Autobranchia</taxon>
        <taxon>Heteroconchia</taxon>
        <taxon>Euheterodonta</taxon>
        <taxon>Imparidentia</taxon>
        <taxon>Neoheterodontei</taxon>
        <taxon>Myida</taxon>
        <taxon>Dreissenoidea</taxon>
        <taxon>Dreissenidae</taxon>
        <taxon>Dreissena</taxon>
    </lineage>
</organism>
<keyword evidence="3" id="KW-1185">Reference proteome</keyword>
<dbReference type="Proteomes" id="UP000828390">
    <property type="component" value="Unassembled WGS sequence"/>
</dbReference>
<feature type="compositionally biased region" description="Polar residues" evidence="1">
    <location>
        <begin position="28"/>
        <end position="40"/>
    </location>
</feature>
<evidence type="ECO:0000313" key="3">
    <source>
        <dbReference type="Proteomes" id="UP000828390"/>
    </source>
</evidence>
<sequence length="79" mass="8764">MTCVTYGSSPRPGRRETNHSTGHKPLHRSQTTPQVTNHSTGHMCLEARDKPLHRSHESGGERQTTPQVTCVLGGERQSF</sequence>
<feature type="compositionally biased region" description="Basic and acidic residues" evidence="1">
    <location>
        <begin position="45"/>
        <end position="60"/>
    </location>
</feature>
<proteinExistence type="predicted"/>
<dbReference type="AlphaFoldDB" id="A0A9D4R5H3"/>
<evidence type="ECO:0000313" key="2">
    <source>
        <dbReference type="EMBL" id="KAH3854968.1"/>
    </source>
</evidence>
<reference evidence="2" key="2">
    <citation type="submission" date="2020-11" db="EMBL/GenBank/DDBJ databases">
        <authorList>
            <person name="McCartney M.A."/>
            <person name="Auch B."/>
            <person name="Kono T."/>
            <person name="Mallez S."/>
            <person name="Becker A."/>
            <person name="Gohl D.M."/>
            <person name="Silverstein K.A.T."/>
            <person name="Koren S."/>
            <person name="Bechman K.B."/>
            <person name="Herman A."/>
            <person name="Abrahante J.E."/>
            <person name="Garbe J."/>
        </authorList>
    </citation>
    <scope>NUCLEOTIDE SEQUENCE</scope>
    <source>
        <strain evidence="2">Duluth1</strain>
        <tissue evidence="2">Whole animal</tissue>
    </source>
</reference>
<comment type="caution">
    <text evidence="2">The sequence shown here is derived from an EMBL/GenBank/DDBJ whole genome shotgun (WGS) entry which is preliminary data.</text>
</comment>
<name>A0A9D4R5H3_DREPO</name>
<evidence type="ECO:0000256" key="1">
    <source>
        <dbReference type="SAM" id="MobiDB-lite"/>
    </source>
</evidence>
<accession>A0A9D4R5H3</accession>
<gene>
    <name evidence="2" type="ORF">DPMN_097527</name>
</gene>